<evidence type="ECO:0000313" key="3">
    <source>
        <dbReference type="Proteomes" id="UP001341840"/>
    </source>
</evidence>
<name>A0ABU6XMY1_9FABA</name>
<evidence type="ECO:0000256" key="1">
    <source>
        <dbReference type="SAM" id="MobiDB-lite"/>
    </source>
</evidence>
<gene>
    <name evidence="2" type="ORF">PIB30_063164</name>
</gene>
<accession>A0ABU6XMY1</accession>
<reference evidence="2 3" key="1">
    <citation type="journal article" date="2023" name="Plants (Basel)">
        <title>Bridging the Gap: Combining Genomics and Transcriptomics Approaches to Understand Stylosanthes scabra, an Orphan Legume from the Brazilian Caatinga.</title>
        <authorList>
            <person name="Ferreira-Neto J.R.C."/>
            <person name="da Silva M.D."/>
            <person name="Binneck E."/>
            <person name="de Melo N.F."/>
            <person name="da Silva R.H."/>
            <person name="de Melo A.L.T.M."/>
            <person name="Pandolfi V."/>
            <person name="Bustamante F.O."/>
            <person name="Brasileiro-Vidal A.C."/>
            <person name="Benko-Iseppon A.M."/>
        </authorList>
    </citation>
    <scope>NUCLEOTIDE SEQUENCE [LARGE SCALE GENOMIC DNA]</scope>
    <source>
        <tissue evidence="2">Leaves</tissue>
    </source>
</reference>
<sequence>MPPSAANSTWYPDSAPIFSTDPVTLYSTPTPPLTSTSAAPSPSVHTSGIEVQLPPTTTNTHPMITRFKAGTYKPKALAATDPHLDLTQHPPKNVTQAFQTHTVSCNEGRRAPDNTIRKYKAKLDLCVCLQELDRTRH</sequence>
<protein>
    <submittedName>
        <fullName evidence="2">Uncharacterized protein</fullName>
    </submittedName>
</protein>
<feature type="compositionally biased region" description="Low complexity" evidence="1">
    <location>
        <begin position="28"/>
        <end position="47"/>
    </location>
</feature>
<organism evidence="2 3">
    <name type="scientific">Stylosanthes scabra</name>
    <dbReference type="NCBI Taxonomy" id="79078"/>
    <lineage>
        <taxon>Eukaryota</taxon>
        <taxon>Viridiplantae</taxon>
        <taxon>Streptophyta</taxon>
        <taxon>Embryophyta</taxon>
        <taxon>Tracheophyta</taxon>
        <taxon>Spermatophyta</taxon>
        <taxon>Magnoliopsida</taxon>
        <taxon>eudicotyledons</taxon>
        <taxon>Gunneridae</taxon>
        <taxon>Pentapetalae</taxon>
        <taxon>rosids</taxon>
        <taxon>fabids</taxon>
        <taxon>Fabales</taxon>
        <taxon>Fabaceae</taxon>
        <taxon>Papilionoideae</taxon>
        <taxon>50 kb inversion clade</taxon>
        <taxon>dalbergioids sensu lato</taxon>
        <taxon>Dalbergieae</taxon>
        <taxon>Pterocarpus clade</taxon>
        <taxon>Stylosanthes</taxon>
    </lineage>
</organism>
<feature type="region of interest" description="Disordered" evidence="1">
    <location>
        <begin position="28"/>
        <end position="62"/>
    </location>
</feature>
<keyword evidence="3" id="KW-1185">Reference proteome</keyword>
<evidence type="ECO:0000313" key="2">
    <source>
        <dbReference type="EMBL" id="MED6198143.1"/>
    </source>
</evidence>
<dbReference type="Proteomes" id="UP001341840">
    <property type="component" value="Unassembled WGS sequence"/>
</dbReference>
<dbReference type="EMBL" id="JASCZI010212046">
    <property type="protein sequence ID" value="MED6198143.1"/>
    <property type="molecule type" value="Genomic_DNA"/>
</dbReference>
<comment type="caution">
    <text evidence="2">The sequence shown here is derived from an EMBL/GenBank/DDBJ whole genome shotgun (WGS) entry which is preliminary data.</text>
</comment>
<proteinExistence type="predicted"/>